<dbReference type="PROSITE" id="PS50060">
    <property type="entry name" value="MAM_2"/>
    <property type="match status" value="1"/>
</dbReference>
<evidence type="ECO:0000313" key="3">
    <source>
        <dbReference type="RefSeq" id="XP_032830989.1"/>
    </source>
</evidence>
<protein>
    <submittedName>
        <fullName evidence="3">Zonadhesin-like</fullName>
    </submittedName>
</protein>
<dbReference type="PANTHER" id="PTHR23282:SF101">
    <property type="entry name" value="MAM DOMAIN-CONTAINING PROTEIN"/>
    <property type="match status" value="1"/>
</dbReference>
<feature type="domain" description="MAM" evidence="1">
    <location>
        <begin position="12"/>
        <end position="169"/>
    </location>
</feature>
<dbReference type="GO" id="GO:0016020">
    <property type="term" value="C:membrane"/>
    <property type="evidence" value="ECO:0007669"/>
    <property type="project" value="InterPro"/>
</dbReference>
<proteinExistence type="predicted"/>
<dbReference type="KEGG" id="pmrn:116954524"/>
<dbReference type="CDD" id="cd06263">
    <property type="entry name" value="MAM"/>
    <property type="match status" value="1"/>
</dbReference>
<accession>A0AAJ7XDR7</accession>
<dbReference type="InterPro" id="IPR000998">
    <property type="entry name" value="MAM_dom"/>
</dbReference>
<dbReference type="RefSeq" id="XP_032830989.1">
    <property type="nucleotide sequence ID" value="XM_032975098.1"/>
</dbReference>
<dbReference type="AlphaFoldDB" id="A0AAJ7XDR7"/>
<dbReference type="Pfam" id="PF00629">
    <property type="entry name" value="MAM"/>
    <property type="match status" value="1"/>
</dbReference>
<evidence type="ECO:0000259" key="1">
    <source>
        <dbReference type="PROSITE" id="PS50060"/>
    </source>
</evidence>
<dbReference type="InterPro" id="IPR051560">
    <property type="entry name" value="MAM_domain-containing"/>
</dbReference>
<evidence type="ECO:0000313" key="2">
    <source>
        <dbReference type="Proteomes" id="UP001318040"/>
    </source>
</evidence>
<reference evidence="3" key="1">
    <citation type="submission" date="2025-08" db="UniProtKB">
        <authorList>
            <consortium name="RefSeq"/>
        </authorList>
    </citation>
    <scope>IDENTIFICATION</scope>
    <source>
        <tissue evidence="3">Sperm</tissue>
    </source>
</reference>
<dbReference type="Proteomes" id="UP001318040">
    <property type="component" value="Chromosome 55"/>
</dbReference>
<dbReference type="PANTHER" id="PTHR23282">
    <property type="entry name" value="APICAL ENDOSOMAL GLYCOPROTEIN PRECURSOR"/>
    <property type="match status" value="1"/>
</dbReference>
<name>A0AAJ7XDR7_PETMA</name>
<sequence>MYSCFHPTECVRGCDFDEIGDFCGWENSGGDMGWEFWNGPTNTENTGPDDDFSRPGFGNYLLLDSEYNDPGTALLLESPALPSSGCLVLSFHYFLYGSAENMAINVYINKAVNGQPVWTAQGNQGEQWILARVMFPESGNVQFAIEGVRGGTPESDIAVDSVCISVCEPSGKYEVVVVAVFI</sequence>
<keyword evidence="2" id="KW-1185">Reference proteome</keyword>
<gene>
    <name evidence="3" type="primary">LOC116954524</name>
</gene>
<organism evidence="2 3">
    <name type="scientific">Petromyzon marinus</name>
    <name type="common">Sea lamprey</name>
    <dbReference type="NCBI Taxonomy" id="7757"/>
    <lineage>
        <taxon>Eukaryota</taxon>
        <taxon>Metazoa</taxon>
        <taxon>Chordata</taxon>
        <taxon>Craniata</taxon>
        <taxon>Vertebrata</taxon>
        <taxon>Cyclostomata</taxon>
        <taxon>Hyperoartia</taxon>
        <taxon>Petromyzontiformes</taxon>
        <taxon>Petromyzontidae</taxon>
        <taxon>Petromyzon</taxon>
    </lineage>
</organism>
<dbReference type="SUPFAM" id="SSF49899">
    <property type="entry name" value="Concanavalin A-like lectins/glucanases"/>
    <property type="match status" value="1"/>
</dbReference>
<dbReference type="SMART" id="SM00137">
    <property type="entry name" value="MAM"/>
    <property type="match status" value="1"/>
</dbReference>
<dbReference type="InterPro" id="IPR013320">
    <property type="entry name" value="ConA-like_dom_sf"/>
</dbReference>
<dbReference type="Gene3D" id="2.60.120.200">
    <property type="match status" value="1"/>
</dbReference>